<dbReference type="RefSeq" id="WP_296946783.1">
    <property type="nucleotide sequence ID" value="NZ_LT599021.1"/>
</dbReference>
<proteinExistence type="predicted"/>
<accession>A0A212J113</accession>
<gene>
    <name evidence="1" type="ORF">KL86DYS2_10484</name>
</gene>
<dbReference type="EMBL" id="FLUL01000001">
    <property type="protein sequence ID" value="SBV93121.1"/>
    <property type="molecule type" value="Genomic_DNA"/>
</dbReference>
<evidence type="ECO:0000313" key="1">
    <source>
        <dbReference type="EMBL" id="SBV93121.1"/>
    </source>
</evidence>
<sequence>MDEKAKKEIIKSSIGDDGYLTPESEQKIKDRVKELLKEKKSTKIYPVVVIGDTDLGEKEFYVGYFGQPTFPQFSKFIAAGKKDETVALKTLAKDTFIEGDKELVDSDSLFLFGAMPQIQAVMSVRHSYIVNL</sequence>
<dbReference type="AlphaFoldDB" id="A0A212J113"/>
<reference evidence="1" key="1">
    <citation type="submission" date="2016-04" db="EMBL/GenBank/DDBJ databases">
        <authorList>
            <person name="Evans L.H."/>
            <person name="Alamgir A."/>
            <person name="Owens N."/>
            <person name="Weber N.D."/>
            <person name="Virtaneva K."/>
            <person name="Barbian K."/>
            <person name="Babar A."/>
            <person name="Rosenke K."/>
        </authorList>
    </citation>
    <scope>NUCLEOTIDE SEQUENCE</scope>
    <source>
        <strain evidence="1">86-2</strain>
    </source>
</reference>
<protein>
    <submittedName>
        <fullName evidence="1">Uncharacterized protein</fullName>
    </submittedName>
</protein>
<organism evidence="1">
    <name type="scientific">uncultured Dysgonomonas sp</name>
    <dbReference type="NCBI Taxonomy" id="206096"/>
    <lineage>
        <taxon>Bacteria</taxon>
        <taxon>Pseudomonadati</taxon>
        <taxon>Bacteroidota</taxon>
        <taxon>Bacteroidia</taxon>
        <taxon>Bacteroidales</taxon>
        <taxon>Dysgonomonadaceae</taxon>
        <taxon>Dysgonomonas</taxon>
        <taxon>environmental samples</taxon>
    </lineage>
</organism>
<dbReference type="Gene3D" id="3.30.2220.10">
    <property type="entry name" value="rbstp2171"/>
    <property type="match status" value="1"/>
</dbReference>
<name>A0A212J113_9BACT</name>